<dbReference type="Proteomes" id="UP000827092">
    <property type="component" value="Unassembled WGS sequence"/>
</dbReference>
<evidence type="ECO:0000313" key="2">
    <source>
        <dbReference type="EMBL" id="KAG8174870.1"/>
    </source>
</evidence>
<evidence type="ECO:0000313" key="3">
    <source>
        <dbReference type="Proteomes" id="UP000827092"/>
    </source>
</evidence>
<accession>A0AAV6TS51</accession>
<dbReference type="EMBL" id="JAFNEN010001118">
    <property type="protein sequence ID" value="KAG8174870.1"/>
    <property type="molecule type" value="Genomic_DNA"/>
</dbReference>
<name>A0AAV6TS51_9ARAC</name>
<dbReference type="AlphaFoldDB" id="A0AAV6TS51"/>
<protein>
    <submittedName>
        <fullName evidence="2">Uncharacterized protein</fullName>
    </submittedName>
</protein>
<gene>
    <name evidence="2" type="ORF">JTE90_020602</name>
</gene>
<feature type="region of interest" description="Disordered" evidence="1">
    <location>
        <begin position="44"/>
        <end position="70"/>
    </location>
</feature>
<evidence type="ECO:0000256" key="1">
    <source>
        <dbReference type="SAM" id="MobiDB-lite"/>
    </source>
</evidence>
<organism evidence="2 3">
    <name type="scientific">Oedothorax gibbosus</name>
    <dbReference type="NCBI Taxonomy" id="931172"/>
    <lineage>
        <taxon>Eukaryota</taxon>
        <taxon>Metazoa</taxon>
        <taxon>Ecdysozoa</taxon>
        <taxon>Arthropoda</taxon>
        <taxon>Chelicerata</taxon>
        <taxon>Arachnida</taxon>
        <taxon>Araneae</taxon>
        <taxon>Araneomorphae</taxon>
        <taxon>Entelegynae</taxon>
        <taxon>Araneoidea</taxon>
        <taxon>Linyphiidae</taxon>
        <taxon>Erigoninae</taxon>
        <taxon>Oedothorax</taxon>
    </lineage>
</organism>
<keyword evidence="3" id="KW-1185">Reference proteome</keyword>
<comment type="caution">
    <text evidence="2">The sequence shown here is derived from an EMBL/GenBank/DDBJ whole genome shotgun (WGS) entry which is preliminary data.</text>
</comment>
<proteinExistence type="predicted"/>
<sequence length="116" mass="12580">MSGYTVVPAIEDVLGQPQQPLADLYNRPRNAGPNFHGFLGPIITSERTTMGEENEPPEPPTRPATPNVHPFNLHDPLLGIDDMSSIALLITTSLSSDLSSVMSSVSSLWLLESVQR</sequence>
<reference evidence="2 3" key="1">
    <citation type="journal article" date="2022" name="Nat. Ecol. Evol.">
        <title>A masculinizing supergene underlies an exaggerated male reproductive morph in a spider.</title>
        <authorList>
            <person name="Hendrickx F."/>
            <person name="De Corte Z."/>
            <person name="Sonet G."/>
            <person name="Van Belleghem S.M."/>
            <person name="Kostlbacher S."/>
            <person name="Vangestel C."/>
        </authorList>
    </citation>
    <scope>NUCLEOTIDE SEQUENCE [LARGE SCALE GENOMIC DNA]</scope>
    <source>
        <strain evidence="2">W744_W776</strain>
    </source>
</reference>